<dbReference type="InterPro" id="IPR009057">
    <property type="entry name" value="Homeodomain-like_sf"/>
</dbReference>
<dbReference type="InterPro" id="IPR001647">
    <property type="entry name" value="HTH_TetR"/>
</dbReference>
<feature type="compositionally biased region" description="Basic residues" evidence="6">
    <location>
        <begin position="1"/>
        <end position="11"/>
    </location>
</feature>
<comment type="caution">
    <text evidence="8">The sequence shown here is derived from an EMBL/GenBank/DDBJ whole genome shotgun (WGS) entry which is preliminary data.</text>
</comment>
<keyword evidence="3 5" id="KW-0238">DNA-binding</keyword>
<keyword evidence="4" id="KW-0804">Transcription</keyword>
<dbReference type="PANTHER" id="PTHR30055:SF175">
    <property type="entry name" value="HTH-TYPE TRANSCRIPTIONAL REPRESSOR KSTR2"/>
    <property type="match status" value="1"/>
</dbReference>
<protein>
    <submittedName>
        <fullName evidence="8">TetR family transcriptional regulator</fullName>
    </submittedName>
</protein>
<feature type="DNA-binding region" description="H-T-H motif" evidence="5">
    <location>
        <begin position="44"/>
        <end position="63"/>
    </location>
</feature>
<evidence type="ECO:0000256" key="3">
    <source>
        <dbReference type="ARBA" id="ARBA00023125"/>
    </source>
</evidence>
<dbReference type="AlphaFoldDB" id="A0A917UFF4"/>
<sequence length="217" mass="24502">MSSGIGRRRQAARSGGRDSYQERRRKLIDAAAKVFQEKGFGAASFGDVANELGSDRASLYYYVSSKEELFHAVVFHAAEENVRLAEEIRDSDAPTAVKLERLITALMLSYEKHYPYLFVYVQEKMSLFGPEEDSSIWASDMWDLNRRYEDVVVGVVEEGMKEGVIKSLGRPRVVAYGIIGMVAWTHRWFRPEGPSTGEEISRAFAEMVMRGVLADKS</sequence>
<dbReference type="InterPro" id="IPR036271">
    <property type="entry name" value="Tet_transcr_reg_TetR-rel_C_sf"/>
</dbReference>
<reference evidence="8" key="2">
    <citation type="submission" date="2020-09" db="EMBL/GenBank/DDBJ databases">
        <authorList>
            <person name="Sun Q."/>
            <person name="Ohkuma M."/>
        </authorList>
    </citation>
    <scope>NUCLEOTIDE SEQUENCE</scope>
    <source>
        <strain evidence="8">JCM 19831</strain>
    </source>
</reference>
<dbReference type="Gene3D" id="1.10.357.10">
    <property type="entry name" value="Tetracycline Repressor, domain 2"/>
    <property type="match status" value="1"/>
</dbReference>
<reference evidence="8" key="1">
    <citation type="journal article" date="2014" name="Int. J. Syst. Evol. Microbiol.">
        <title>Complete genome sequence of Corynebacterium casei LMG S-19264T (=DSM 44701T), isolated from a smear-ripened cheese.</title>
        <authorList>
            <consortium name="US DOE Joint Genome Institute (JGI-PGF)"/>
            <person name="Walter F."/>
            <person name="Albersmeier A."/>
            <person name="Kalinowski J."/>
            <person name="Ruckert C."/>
        </authorList>
    </citation>
    <scope>NUCLEOTIDE SEQUENCE</scope>
    <source>
        <strain evidence="8">JCM 19831</strain>
    </source>
</reference>
<name>A0A917UFF4_9ACTN</name>
<dbReference type="PRINTS" id="PR00455">
    <property type="entry name" value="HTHTETR"/>
</dbReference>
<dbReference type="GO" id="GO:0003700">
    <property type="term" value="F:DNA-binding transcription factor activity"/>
    <property type="evidence" value="ECO:0007669"/>
    <property type="project" value="TreeGrafter"/>
</dbReference>
<evidence type="ECO:0000256" key="2">
    <source>
        <dbReference type="ARBA" id="ARBA00023015"/>
    </source>
</evidence>
<dbReference type="SUPFAM" id="SSF48498">
    <property type="entry name" value="Tetracyclin repressor-like, C-terminal domain"/>
    <property type="match status" value="1"/>
</dbReference>
<evidence type="ECO:0000256" key="1">
    <source>
        <dbReference type="ARBA" id="ARBA00022491"/>
    </source>
</evidence>
<gene>
    <name evidence="8" type="ORF">GCM10007977_106460</name>
</gene>
<feature type="region of interest" description="Disordered" evidence="6">
    <location>
        <begin position="1"/>
        <end position="22"/>
    </location>
</feature>
<evidence type="ECO:0000313" key="9">
    <source>
        <dbReference type="Proteomes" id="UP000642070"/>
    </source>
</evidence>
<dbReference type="Gene3D" id="1.10.10.60">
    <property type="entry name" value="Homeodomain-like"/>
    <property type="match status" value="1"/>
</dbReference>
<evidence type="ECO:0000256" key="5">
    <source>
        <dbReference type="PROSITE-ProRule" id="PRU00335"/>
    </source>
</evidence>
<dbReference type="GO" id="GO:0000976">
    <property type="term" value="F:transcription cis-regulatory region binding"/>
    <property type="evidence" value="ECO:0007669"/>
    <property type="project" value="TreeGrafter"/>
</dbReference>
<dbReference type="InterPro" id="IPR041490">
    <property type="entry name" value="KstR2_TetR_C"/>
</dbReference>
<evidence type="ECO:0000259" key="7">
    <source>
        <dbReference type="PROSITE" id="PS50977"/>
    </source>
</evidence>
<feature type="domain" description="HTH tetR-type" evidence="7">
    <location>
        <begin position="21"/>
        <end position="81"/>
    </location>
</feature>
<evidence type="ECO:0000313" key="8">
    <source>
        <dbReference type="EMBL" id="GGM87226.1"/>
    </source>
</evidence>
<dbReference type="Proteomes" id="UP000642070">
    <property type="component" value="Unassembled WGS sequence"/>
</dbReference>
<keyword evidence="1" id="KW-0678">Repressor</keyword>
<dbReference type="EMBL" id="BMPI01000110">
    <property type="protein sequence ID" value="GGM87226.1"/>
    <property type="molecule type" value="Genomic_DNA"/>
</dbReference>
<dbReference type="RefSeq" id="WP_190257779.1">
    <property type="nucleotide sequence ID" value="NZ_BMPI01000110.1"/>
</dbReference>
<proteinExistence type="predicted"/>
<keyword evidence="9" id="KW-1185">Reference proteome</keyword>
<dbReference type="Pfam" id="PF00440">
    <property type="entry name" value="TetR_N"/>
    <property type="match status" value="1"/>
</dbReference>
<dbReference type="Pfam" id="PF17932">
    <property type="entry name" value="TetR_C_24"/>
    <property type="match status" value="1"/>
</dbReference>
<dbReference type="PROSITE" id="PS50977">
    <property type="entry name" value="HTH_TETR_2"/>
    <property type="match status" value="1"/>
</dbReference>
<evidence type="ECO:0000256" key="4">
    <source>
        <dbReference type="ARBA" id="ARBA00023163"/>
    </source>
</evidence>
<evidence type="ECO:0000256" key="6">
    <source>
        <dbReference type="SAM" id="MobiDB-lite"/>
    </source>
</evidence>
<accession>A0A917UFF4</accession>
<organism evidence="8 9">
    <name type="scientific">Dactylosporangium sucinum</name>
    <dbReference type="NCBI Taxonomy" id="1424081"/>
    <lineage>
        <taxon>Bacteria</taxon>
        <taxon>Bacillati</taxon>
        <taxon>Actinomycetota</taxon>
        <taxon>Actinomycetes</taxon>
        <taxon>Micromonosporales</taxon>
        <taxon>Micromonosporaceae</taxon>
        <taxon>Dactylosporangium</taxon>
    </lineage>
</organism>
<dbReference type="SUPFAM" id="SSF46689">
    <property type="entry name" value="Homeodomain-like"/>
    <property type="match status" value="1"/>
</dbReference>
<dbReference type="InterPro" id="IPR050109">
    <property type="entry name" value="HTH-type_TetR-like_transc_reg"/>
</dbReference>
<keyword evidence="2" id="KW-0805">Transcription regulation</keyword>
<dbReference type="PANTHER" id="PTHR30055">
    <property type="entry name" value="HTH-TYPE TRANSCRIPTIONAL REGULATOR RUTR"/>
    <property type="match status" value="1"/>
</dbReference>